<name>A0A0F8WW05_9ZZZZ</name>
<gene>
    <name evidence="2" type="ORF">LCGC14_3103310</name>
</gene>
<dbReference type="AlphaFoldDB" id="A0A0F8WW05"/>
<proteinExistence type="predicted"/>
<feature type="region of interest" description="Disordered" evidence="1">
    <location>
        <begin position="85"/>
        <end position="119"/>
    </location>
</feature>
<dbReference type="EMBL" id="LAZR01066941">
    <property type="protein sequence ID" value="KKK52595.1"/>
    <property type="molecule type" value="Genomic_DNA"/>
</dbReference>
<protein>
    <submittedName>
        <fullName evidence="2">Uncharacterized protein</fullName>
    </submittedName>
</protein>
<feature type="compositionally biased region" description="Acidic residues" evidence="1">
    <location>
        <begin position="98"/>
        <end position="109"/>
    </location>
</feature>
<sequence length="119" mass="13297">MNYQKTRAARLLAVGETIQSVAGTVGKTENTLKMWMLEPVFRKILLDNMEGAALRVVQGYLSGEHDNKDRATTALALLRLVRAKAPGRPRKDPNRRDDEEDTDLDEFSEEAIKRLAGGD</sequence>
<comment type="caution">
    <text evidence="2">The sequence shown here is derived from an EMBL/GenBank/DDBJ whole genome shotgun (WGS) entry which is preliminary data.</text>
</comment>
<evidence type="ECO:0000313" key="2">
    <source>
        <dbReference type="EMBL" id="KKK52595.1"/>
    </source>
</evidence>
<evidence type="ECO:0000256" key="1">
    <source>
        <dbReference type="SAM" id="MobiDB-lite"/>
    </source>
</evidence>
<organism evidence="2">
    <name type="scientific">marine sediment metagenome</name>
    <dbReference type="NCBI Taxonomy" id="412755"/>
    <lineage>
        <taxon>unclassified sequences</taxon>
        <taxon>metagenomes</taxon>
        <taxon>ecological metagenomes</taxon>
    </lineage>
</organism>
<accession>A0A0F8WW05</accession>
<reference evidence="2" key="1">
    <citation type="journal article" date="2015" name="Nature">
        <title>Complex archaea that bridge the gap between prokaryotes and eukaryotes.</title>
        <authorList>
            <person name="Spang A."/>
            <person name="Saw J.H."/>
            <person name="Jorgensen S.L."/>
            <person name="Zaremba-Niedzwiedzka K."/>
            <person name="Martijn J."/>
            <person name="Lind A.E."/>
            <person name="van Eijk R."/>
            <person name="Schleper C."/>
            <person name="Guy L."/>
            <person name="Ettema T.J."/>
        </authorList>
    </citation>
    <scope>NUCLEOTIDE SEQUENCE</scope>
</reference>